<comment type="caution">
    <text evidence="7">The sequence shown here is derived from an EMBL/GenBank/DDBJ whole genome shotgun (WGS) entry which is preliminary data.</text>
</comment>
<gene>
    <name evidence="7" type="ORF">LTR78_010640</name>
</gene>
<evidence type="ECO:0000256" key="4">
    <source>
        <dbReference type="ARBA" id="ARBA00022989"/>
    </source>
</evidence>
<feature type="transmembrane region" description="Helical" evidence="6">
    <location>
        <begin position="102"/>
        <end position="125"/>
    </location>
</feature>
<evidence type="ECO:0000256" key="6">
    <source>
        <dbReference type="SAM" id="Phobius"/>
    </source>
</evidence>
<dbReference type="GO" id="GO:0022857">
    <property type="term" value="F:transmembrane transporter activity"/>
    <property type="evidence" value="ECO:0007669"/>
    <property type="project" value="TreeGrafter"/>
</dbReference>
<evidence type="ECO:0000313" key="8">
    <source>
        <dbReference type="Proteomes" id="UP001274830"/>
    </source>
</evidence>
<dbReference type="AlphaFoldDB" id="A0AAE0TM40"/>
<dbReference type="GO" id="GO:0016020">
    <property type="term" value="C:membrane"/>
    <property type="evidence" value="ECO:0007669"/>
    <property type="project" value="UniProtKB-SubCell"/>
</dbReference>
<keyword evidence="5 6" id="KW-0472">Membrane</keyword>
<keyword evidence="3 6" id="KW-0812">Transmembrane</keyword>
<dbReference type="PANTHER" id="PTHR43791:SF47">
    <property type="entry name" value="MAJOR FACILITATOR SUPERFAMILY (MFS) PROFILE DOMAIN-CONTAINING PROTEIN-RELATED"/>
    <property type="match status" value="1"/>
</dbReference>
<reference evidence="7" key="1">
    <citation type="submission" date="2023-07" db="EMBL/GenBank/DDBJ databases">
        <title>Black Yeasts Isolated from many extreme environments.</title>
        <authorList>
            <person name="Coleine C."/>
            <person name="Stajich J.E."/>
            <person name="Selbmann L."/>
        </authorList>
    </citation>
    <scope>NUCLEOTIDE SEQUENCE</scope>
    <source>
        <strain evidence="7">CCFEE 5485</strain>
    </source>
</reference>
<dbReference type="SUPFAM" id="SSF103473">
    <property type="entry name" value="MFS general substrate transporter"/>
    <property type="match status" value="1"/>
</dbReference>
<dbReference type="EMBL" id="JAUTXT010000082">
    <property type="protein sequence ID" value="KAK3669493.1"/>
    <property type="molecule type" value="Genomic_DNA"/>
</dbReference>
<protein>
    <submittedName>
        <fullName evidence="7">Uncharacterized protein</fullName>
    </submittedName>
</protein>
<comment type="subcellular location">
    <subcellularLocation>
        <location evidence="1">Membrane</location>
        <topology evidence="1">Multi-pass membrane protein</topology>
    </subcellularLocation>
</comment>
<organism evidence="7 8">
    <name type="scientific">Recurvomyces mirabilis</name>
    <dbReference type="NCBI Taxonomy" id="574656"/>
    <lineage>
        <taxon>Eukaryota</taxon>
        <taxon>Fungi</taxon>
        <taxon>Dikarya</taxon>
        <taxon>Ascomycota</taxon>
        <taxon>Pezizomycotina</taxon>
        <taxon>Dothideomycetes</taxon>
        <taxon>Dothideomycetidae</taxon>
        <taxon>Mycosphaerellales</taxon>
        <taxon>Teratosphaeriaceae</taxon>
        <taxon>Recurvomyces</taxon>
    </lineage>
</organism>
<accession>A0AAE0TM40</accession>
<evidence type="ECO:0000256" key="2">
    <source>
        <dbReference type="ARBA" id="ARBA00022448"/>
    </source>
</evidence>
<name>A0AAE0TM40_9PEZI</name>
<dbReference type="PANTHER" id="PTHR43791">
    <property type="entry name" value="PERMEASE-RELATED"/>
    <property type="match status" value="1"/>
</dbReference>
<sequence>MPGCSTYVLAAIMIYATSWAGGRHRIRGWIFVFNTIVGLVGLPIMAFHGNPNVRLFGAFLGVAGANASIPGTMAYQANNIRGRWKRAFCSATSTQDSPGCTWGFVGTIVANCVLLIAVALLNVVFRRRNNLADEGKLVIEGLERFLYTL</sequence>
<proteinExistence type="predicted"/>
<evidence type="ECO:0000313" key="7">
    <source>
        <dbReference type="EMBL" id="KAK3669493.1"/>
    </source>
</evidence>
<dbReference type="InterPro" id="IPR036259">
    <property type="entry name" value="MFS_trans_sf"/>
</dbReference>
<keyword evidence="8" id="KW-1185">Reference proteome</keyword>
<evidence type="ECO:0000256" key="3">
    <source>
        <dbReference type="ARBA" id="ARBA00022692"/>
    </source>
</evidence>
<keyword evidence="2" id="KW-0813">Transport</keyword>
<feature type="transmembrane region" description="Helical" evidence="6">
    <location>
        <begin position="6"/>
        <end position="22"/>
    </location>
</feature>
<keyword evidence="4 6" id="KW-1133">Transmembrane helix</keyword>
<evidence type="ECO:0000256" key="1">
    <source>
        <dbReference type="ARBA" id="ARBA00004141"/>
    </source>
</evidence>
<feature type="transmembrane region" description="Helical" evidence="6">
    <location>
        <begin position="29"/>
        <end position="47"/>
    </location>
</feature>
<dbReference type="Proteomes" id="UP001274830">
    <property type="component" value="Unassembled WGS sequence"/>
</dbReference>
<evidence type="ECO:0000256" key="5">
    <source>
        <dbReference type="ARBA" id="ARBA00023136"/>
    </source>
</evidence>